<name>A0A2H0V068_9BACT</name>
<accession>A0A2H0V068</accession>
<feature type="transmembrane region" description="Helical" evidence="6">
    <location>
        <begin position="198"/>
        <end position="214"/>
    </location>
</feature>
<dbReference type="InterPro" id="IPR019734">
    <property type="entry name" value="TPR_rpt"/>
</dbReference>
<feature type="transmembrane region" description="Helical" evidence="6">
    <location>
        <begin position="101"/>
        <end position="118"/>
    </location>
</feature>
<evidence type="ECO:0000259" key="7">
    <source>
        <dbReference type="Pfam" id="PF04932"/>
    </source>
</evidence>
<feature type="transmembrane region" description="Helical" evidence="6">
    <location>
        <begin position="70"/>
        <end position="89"/>
    </location>
</feature>
<feature type="transmembrane region" description="Helical" evidence="6">
    <location>
        <begin position="130"/>
        <end position="152"/>
    </location>
</feature>
<feature type="transmembrane region" description="Helical" evidence="6">
    <location>
        <begin position="12"/>
        <end position="32"/>
    </location>
</feature>
<feature type="transmembrane region" description="Helical" evidence="6">
    <location>
        <begin position="413"/>
        <end position="430"/>
    </location>
</feature>
<dbReference type="Pfam" id="PF13181">
    <property type="entry name" value="TPR_8"/>
    <property type="match status" value="1"/>
</dbReference>
<keyword evidence="2 6" id="KW-0812">Transmembrane</keyword>
<proteinExistence type="predicted"/>
<evidence type="ECO:0000256" key="6">
    <source>
        <dbReference type="SAM" id="Phobius"/>
    </source>
</evidence>
<comment type="subcellular location">
    <subcellularLocation>
        <location evidence="1">Membrane</location>
        <topology evidence="1">Multi-pass membrane protein</topology>
    </subcellularLocation>
</comment>
<keyword evidence="4 6" id="KW-0472">Membrane</keyword>
<keyword evidence="5" id="KW-0802">TPR repeat</keyword>
<evidence type="ECO:0000256" key="5">
    <source>
        <dbReference type="PROSITE-ProRule" id="PRU00339"/>
    </source>
</evidence>
<dbReference type="InterPro" id="IPR051533">
    <property type="entry name" value="WaaL-like"/>
</dbReference>
<evidence type="ECO:0000313" key="8">
    <source>
        <dbReference type="EMBL" id="PIR92478.1"/>
    </source>
</evidence>
<feature type="transmembrane region" description="Helical" evidence="6">
    <location>
        <begin position="387"/>
        <end position="407"/>
    </location>
</feature>
<evidence type="ECO:0000256" key="3">
    <source>
        <dbReference type="ARBA" id="ARBA00022989"/>
    </source>
</evidence>
<reference evidence="9" key="1">
    <citation type="submission" date="2017-09" db="EMBL/GenBank/DDBJ databases">
        <title>Depth-based differentiation of microbial function through sediment-hosted aquifers and enrichment of novel symbionts in the deep terrestrial subsurface.</title>
        <authorList>
            <person name="Probst A.J."/>
            <person name="Ladd B."/>
            <person name="Jarett J.K."/>
            <person name="Geller-Mcgrath D.E."/>
            <person name="Sieber C.M.K."/>
            <person name="Emerson J.B."/>
            <person name="Anantharaman K."/>
            <person name="Thomas B.C."/>
            <person name="Malmstrom R."/>
            <person name="Stieglmeier M."/>
            <person name="Klingl A."/>
            <person name="Woyke T."/>
            <person name="Ryan C.M."/>
            <person name="Banfield J.F."/>
        </authorList>
    </citation>
    <scope>NUCLEOTIDE SEQUENCE [LARGE SCALE GENOMIC DNA]</scope>
</reference>
<dbReference type="Proteomes" id="UP000228510">
    <property type="component" value="Unassembled WGS sequence"/>
</dbReference>
<dbReference type="InterPro" id="IPR011990">
    <property type="entry name" value="TPR-like_helical_dom_sf"/>
</dbReference>
<dbReference type="PROSITE" id="PS50005">
    <property type="entry name" value="TPR"/>
    <property type="match status" value="1"/>
</dbReference>
<dbReference type="SUPFAM" id="SSF48452">
    <property type="entry name" value="TPR-like"/>
    <property type="match status" value="1"/>
</dbReference>
<organism evidence="8 9">
    <name type="scientific">Candidatus Falkowbacteria bacterium CG10_big_fil_rev_8_21_14_0_10_44_15</name>
    <dbReference type="NCBI Taxonomy" id="1974569"/>
    <lineage>
        <taxon>Bacteria</taxon>
        <taxon>Candidatus Falkowiibacteriota</taxon>
    </lineage>
</organism>
<comment type="caution">
    <text evidence="8">The sequence shown here is derived from an EMBL/GenBank/DDBJ whole genome shotgun (WGS) entry which is preliminary data.</text>
</comment>
<keyword evidence="3 6" id="KW-1133">Transmembrane helix</keyword>
<feature type="transmembrane region" description="Helical" evidence="6">
    <location>
        <begin position="220"/>
        <end position="239"/>
    </location>
</feature>
<feature type="repeat" description="TPR" evidence="5">
    <location>
        <begin position="593"/>
        <end position="626"/>
    </location>
</feature>
<feature type="transmembrane region" description="Helical" evidence="6">
    <location>
        <begin position="172"/>
        <end position="191"/>
    </location>
</feature>
<dbReference type="Gene3D" id="1.25.40.10">
    <property type="entry name" value="Tetratricopeptide repeat domain"/>
    <property type="match status" value="1"/>
</dbReference>
<feature type="domain" description="O-antigen ligase-related" evidence="7">
    <location>
        <begin position="205"/>
        <end position="364"/>
    </location>
</feature>
<dbReference type="GO" id="GO:0016020">
    <property type="term" value="C:membrane"/>
    <property type="evidence" value="ECO:0007669"/>
    <property type="project" value="UniProtKB-SubCell"/>
</dbReference>
<evidence type="ECO:0000313" key="9">
    <source>
        <dbReference type="Proteomes" id="UP000228510"/>
    </source>
</evidence>
<feature type="transmembrane region" description="Helical" evidence="6">
    <location>
        <begin position="351"/>
        <end position="375"/>
    </location>
</feature>
<dbReference type="PANTHER" id="PTHR37422">
    <property type="entry name" value="TEICHURONIC ACID BIOSYNTHESIS PROTEIN TUAE"/>
    <property type="match status" value="1"/>
</dbReference>
<protein>
    <recommendedName>
        <fullName evidence="7">O-antigen ligase-related domain-containing protein</fullName>
    </recommendedName>
</protein>
<feature type="transmembrane region" description="Helical" evidence="6">
    <location>
        <begin position="442"/>
        <end position="461"/>
    </location>
</feature>
<evidence type="ECO:0000256" key="4">
    <source>
        <dbReference type="ARBA" id="ARBA00023136"/>
    </source>
</evidence>
<dbReference type="AlphaFoldDB" id="A0A2H0V068"/>
<sequence>MKFMLLPKIIKIGLYAILLLPLIVTPFTMFPWQFGKVIFFQIIIEILAFVWLVFWLQTPGRVELRKLNRLDWAVIIFLAILVVTAVTGVNFNNSFFGNQSRAQGVMLWLHFGVFYWLLKSAWREKNDWQRYLKATVIIAVLVGVTAILQNYLPATWRGDLGPRLSGIVGNPAFLAAYIILPAFIALSLVFKSSRALETWFWLGIALLEAVILWGTGIRGVILGAGIGAISVLAMAIFILNKKQRLTAVIILAALLFTGATTIMLARLPKAQEKVPFLTGIANIQNITQASTAQTRLMAWQIAGQGFKNYPLFGIGMGNYEVIFNQYYNPELLRYGFKETIWDKPHNWLLELAVSAGIFGVLAYLAVYAAAVQALVRKARQEITSKDKWAQIILAGGLLAYFIQNLFLFETFNALLIFFIILAFISGRIFSETSTDKILSKKSKFASLILTGVGALILFLLYQYNYLPLRASYYLALSENAGRYQNSPAAWATNAQLSLRTPSYLKLESAVLAASTLDTMSKKNIIKDGQDIKEAALMLTSILADGAKKYPQNYIYPVWAGQAYLVLGEYVDAAYFEQGREFLEQARQIAPRKQEVYFLLGQAYLYQQNAAAAKDILQAAVAISPDLGQPHWFLGLAYEAAGERLKALPELKQGLRLEPDLQTEQNILYLIDILAEAKDYATILDYYKLLSQRQPNEGYWHAKLAATYLAQGDKAMALTEIITAAELDMRLQAEAQKFIRDNNLK</sequence>
<feature type="transmembrane region" description="Helical" evidence="6">
    <location>
        <begin position="38"/>
        <end position="58"/>
    </location>
</feature>
<dbReference type="Pfam" id="PF04932">
    <property type="entry name" value="Wzy_C"/>
    <property type="match status" value="1"/>
</dbReference>
<dbReference type="PANTHER" id="PTHR37422:SF13">
    <property type="entry name" value="LIPOPOLYSACCHARIDE BIOSYNTHESIS PROTEIN PA4999-RELATED"/>
    <property type="match status" value="1"/>
</dbReference>
<dbReference type="InterPro" id="IPR007016">
    <property type="entry name" value="O-antigen_ligase-rel_domated"/>
</dbReference>
<feature type="transmembrane region" description="Helical" evidence="6">
    <location>
        <begin position="246"/>
        <end position="267"/>
    </location>
</feature>
<evidence type="ECO:0000256" key="1">
    <source>
        <dbReference type="ARBA" id="ARBA00004141"/>
    </source>
</evidence>
<evidence type="ECO:0000256" key="2">
    <source>
        <dbReference type="ARBA" id="ARBA00022692"/>
    </source>
</evidence>
<dbReference type="EMBL" id="PFAT01000021">
    <property type="protein sequence ID" value="PIR92478.1"/>
    <property type="molecule type" value="Genomic_DNA"/>
</dbReference>
<gene>
    <name evidence="8" type="ORF">COU01_01330</name>
</gene>